<evidence type="ECO:0000256" key="5">
    <source>
        <dbReference type="ARBA" id="ARBA00022622"/>
    </source>
</evidence>
<keyword evidence="4" id="KW-1003">Cell membrane</keyword>
<dbReference type="Pfam" id="PF11838">
    <property type="entry name" value="ERAP1_C"/>
    <property type="match status" value="1"/>
</dbReference>
<evidence type="ECO:0000256" key="6">
    <source>
        <dbReference type="ARBA" id="ARBA00022670"/>
    </source>
</evidence>
<keyword evidence="13" id="KW-0325">Glycoprotein</keyword>
<feature type="domain" description="ERAP1-like C-terminal" evidence="21">
    <location>
        <begin position="575"/>
        <end position="857"/>
    </location>
</feature>
<comment type="cofactor">
    <cofactor evidence="16 18">
        <name>Zn(2+)</name>
        <dbReference type="ChEBI" id="CHEBI:29105"/>
    </cofactor>
    <text evidence="16 18">Binds 1 zinc ion per subunit.</text>
</comment>
<feature type="active site" description="Proton acceptor" evidence="15">
    <location>
        <position position="342"/>
    </location>
</feature>
<dbReference type="InterPro" id="IPR001930">
    <property type="entry name" value="Peptidase_M1"/>
</dbReference>
<protein>
    <recommendedName>
        <fullName evidence="18">Aminopeptidase</fullName>
        <ecNumber evidence="18">3.4.11.-</ecNumber>
    </recommendedName>
</protein>
<evidence type="ECO:0000256" key="8">
    <source>
        <dbReference type="ARBA" id="ARBA00022729"/>
    </source>
</evidence>
<dbReference type="GO" id="GO:0005886">
    <property type="term" value="C:plasma membrane"/>
    <property type="evidence" value="ECO:0007669"/>
    <property type="project" value="UniProtKB-SubCell"/>
</dbReference>
<reference evidence="23" key="1">
    <citation type="submission" date="2015-12" db="EMBL/GenBank/DDBJ databases">
        <title>De novo transcriptome assembly of four potential Pierce s Disease insect vectors from Arizona vineyards.</title>
        <authorList>
            <person name="Tassone E.E."/>
        </authorList>
    </citation>
    <scope>NUCLEOTIDE SEQUENCE</scope>
</reference>
<dbReference type="GO" id="GO:0008270">
    <property type="term" value="F:zinc ion binding"/>
    <property type="evidence" value="ECO:0007669"/>
    <property type="project" value="UniProtKB-UniRule"/>
</dbReference>
<accession>A0A1B6DNE6</accession>
<sequence length="901" mass="103576">FKFTSPSGSQEPVNLNLASAMKLLLLLFISAVSSQNKNILPFTIFPLHYDIKLTPYFENGLNFTFAGELSLDFKPAKHNAYSSVVLHMEDVRVLSVGVDDVSASKQADVVSAEYDPDSQWYNVTVNEVFAVDKVYRLRCSYVGLIREDRRGLYRSSYVDQEGVQRWLAVTQLRPIYARRLVPCLDEPHYKATFKVSVLALPGFTVLSNMPQKSISKADPSTGRVLVMFHDTPQMSTFLLALAIFNFASLKATNHPYATWAVPSKIKEAELAQLMVPKVVGAMEELTASKFPLPKMDQLALPNLEPVAMENWGMNTYRESNILYNDKLPARQITNVPRFTSHEVAHYWIGNSVTIAWWDWLWISEAFAMYLEYYLPQQINPNWRMMDQLITDLVQPGLQGDSLTTSIPLTTHVETRAAIVAKFSGLTYTKGPALIRMVEHFLTPDKFKEGFRHLLYYKALRTVTPEELWSFFDIQGARMRLPEKVTNIMKKWTDLPGYPVITVTRNYKNFRIGVKQDRFLQDGTARIGTNNKTLWWVPLSYTTKSNCNFSNTSPSLWLCDTCKSLVVQHELSDSDWIIFNIQISGFYRVNYDLKNWKLLIQQLKTDKNIIHVINRAQLLDDALQLARARKLNYRTVFDLLSYLRFEDDFIPWTSAFNGLDFLEIRLTGYSILPKFKSFIKDIVTPLYDKVGYTELVSEDHTDKLLRLPAINWACSHGVEKCQVRASQILESYITEGVFRVLPGLEVYTLCTAVERGGIREWNFVQNLTLTGATNALFCSNDHSLIIRYLKESILSDSEMVWNQKLTSLISRPDKIDLAFNFTVDSLESLKSRFGLENLKKYLTQVSNVLTTLPQRDKLMRLSNLPNSEFKDVLDPLLNAFNKRLSWINFVYPVINKWLDEYK</sequence>
<evidence type="ECO:0000256" key="10">
    <source>
        <dbReference type="ARBA" id="ARBA00022833"/>
    </source>
</evidence>
<evidence type="ECO:0000256" key="16">
    <source>
        <dbReference type="PIRSR" id="PIRSR634016-3"/>
    </source>
</evidence>
<name>A0A1B6DNE6_9HEMI</name>
<evidence type="ECO:0000256" key="1">
    <source>
        <dbReference type="ARBA" id="ARBA00004609"/>
    </source>
</evidence>
<dbReference type="EMBL" id="GEDC01010103">
    <property type="protein sequence ID" value="JAS27195.1"/>
    <property type="molecule type" value="Transcribed_RNA"/>
</dbReference>
<dbReference type="Gene3D" id="2.60.40.1730">
    <property type="entry name" value="tricorn interacting facor f3 domain"/>
    <property type="match status" value="1"/>
</dbReference>
<evidence type="ECO:0000256" key="17">
    <source>
        <dbReference type="PIRSR" id="PIRSR634016-4"/>
    </source>
</evidence>
<keyword evidence="8 19" id="KW-0732">Signal</keyword>
<feature type="chain" id="PRO_5008581390" description="Aminopeptidase" evidence="19">
    <location>
        <begin position="35"/>
        <end position="901"/>
    </location>
</feature>
<evidence type="ECO:0000259" key="20">
    <source>
        <dbReference type="Pfam" id="PF01433"/>
    </source>
</evidence>
<dbReference type="Pfam" id="PF01433">
    <property type="entry name" value="Peptidase_M1"/>
    <property type="match status" value="1"/>
</dbReference>
<dbReference type="InterPro" id="IPR014782">
    <property type="entry name" value="Peptidase_M1_dom"/>
</dbReference>
<dbReference type="SUPFAM" id="SSF63737">
    <property type="entry name" value="Leukotriene A4 hydrolase N-terminal domain"/>
    <property type="match status" value="1"/>
</dbReference>
<feature type="site" description="Transition state stabilizer" evidence="17">
    <location>
        <position position="427"/>
    </location>
</feature>
<dbReference type="SUPFAM" id="SSF55486">
    <property type="entry name" value="Metalloproteases ('zincins'), catalytic domain"/>
    <property type="match status" value="1"/>
</dbReference>
<dbReference type="GO" id="GO:0042277">
    <property type="term" value="F:peptide binding"/>
    <property type="evidence" value="ECO:0007669"/>
    <property type="project" value="TreeGrafter"/>
</dbReference>
<dbReference type="InterPro" id="IPR034016">
    <property type="entry name" value="M1_APN-typ"/>
</dbReference>
<dbReference type="InterPro" id="IPR024571">
    <property type="entry name" value="ERAP1-like_C_dom"/>
</dbReference>
<comment type="similarity">
    <text evidence="2 18">Belongs to the peptidase M1 family.</text>
</comment>
<evidence type="ECO:0000256" key="4">
    <source>
        <dbReference type="ARBA" id="ARBA00022475"/>
    </source>
</evidence>
<evidence type="ECO:0000256" key="9">
    <source>
        <dbReference type="ARBA" id="ARBA00022801"/>
    </source>
</evidence>
<feature type="domain" description="Aminopeptidase N-like N-terminal" evidence="22">
    <location>
        <begin position="46"/>
        <end position="238"/>
    </location>
</feature>
<dbReference type="GO" id="GO:0005615">
    <property type="term" value="C:extracellular space"/>
    <property type="evidence" value="ECO:0007669"/>
    <property type="project" value="TreeGrafter"/>
</dbReference>
<feature type="binding site" evidence="16">
    <location>
        <position position="364"/>
    </location>
    <ligand>
        <name>Zn(2+)</name>
        <dbReference type="ChEBI" id="CHEBI:29105"/>
        <note>catalytic</note>
    </ligand>
</feature>
<organism evidence="23">
    <name type="scientific">Clastoptera arizonana</name>
    <name type="common">Arizona spittle bug</name>
    <dbReference type="NCBI Taxonomy" id="38151"/>
    <lineage>
        <taxon>Eukaryota</taxon>
        <taxon>Metazoa</taxon>
        <taxon>Ecdysozoa</taxon>
        <taxon>Arthropoda</taxon>
        <taxon>Hexapoda</taxon>
        <taxon>Insecta</taxon>
        <taxon>Pterygota</taxon>
        <taxon>Neoptera</taxon>
        <taxon>Paraneoptera</taxon>
        <taxon>Hemiptera</taxon>
        <taxon>Auchenorrhyncha</taxon>
        <taxon>Cercopoidea</taxon>
        <taxon>Clastopteridae</taxon>
        <taxon>Clastoptera</taxon>
    </lineage>
</organism>
<dbReference type="EC" id="3.4.11.-" evidence="18"/>
<dbReference type="InterPro" id="IPR027268">
    <property type="entry name" value="Peptidase_M4/M1_CTD_sf"/>
</dbReference>
<proteinExistence type="inferred from homology"/>
<dbReference type="GO" id="GO:0070006">
    <property type="term" value="F:metalloaminopeptidase activity"/>
    <property type="evidence" value="ECO:0007669"/>
    <property type="project" value="TreeGrafter"/>
</dbReference>
<feature type="domain" description="Peptidase M1 membrane alanine aminopeptidase" evidence="20">
    <location>
        <begin position="277"/>
        <end position="491"/>
    </location>
</feature>
<evidence type="ECO:0000259" key="21">
    <source>
        <dbReference type="Pfam" id="PF11838"/>
    </source>
</evidence>
<dbReference type="GO" id="GO:0043171">
    <property type="term" value="P:peptide catabolic process"/>
    <property type="evidence" value="ECO:0007669"/>
    <property type="project" value="TreeGrafter"/>
</dbReference>
<dbReference type="InterPro" id="IPR045357">
    <property type="entry name" value="Aminopeptidase_N-like_N"/>
</dbReference>
<evidence type="ECO:0000313" key="23">
    <source>
        <dbReference type="EMBL" id="JAS27195.1"/>
    </source>
</evidence>
<keyword evidence="14" id="KW-0449">Lipoprotein</keyword>
<feature type="non-terminal residue" evidence="23">
    <location>
        <position position="1"/>
    </location>
</feature>
<feature type="signal peptide" evidence="19">
    <location>
        <begin position="1"/>
        <end position="34"/>
    </location>
</feature>
<dbReference type="FunFam" id="2.60.40.1910:FF:000008">
    <property type="entry name" value="Aminopeptidase"/>
    <property type="match status" value="1"/>
</dbReference>
<keyword evidence="10 16" id="KW-0862">Zinc</keyword>
<evidence type="ECO:0000259" key="22">
    <source>
        <dbReference type="Pfam" id="PF17900"/>
    </source>
</evidence>
<keyword evidence="3 18" id="KW-0031">Aminopeptidase</keyword>
<evidence type="ECO:0000256" key="13">
    <source>
        <dbReference type="ARBA" id="ARBA00023180"/>
    </source>
</evidence>
<dbReference type="Pfam" id="PF17900">
    <property type="entry name" value="Peptidase_M1_N"/>
    <property type="match status" value="1"/>
</dbReference>
<keyword evidence="11 18" id="KW-0482">Metalloprotease</keyword>
<evidence type="ECO:0000256" key="7">
    <source>
        <dbReference type="ARBA" id="ARBA00022723"/>
    </source>
</evidence>
<evidence type="ECO:0000256" key="14">
    <source>
        <dbReference type="ARBA" id="ARBA00023288"/>
    </source>
</evidence>
<dbReference type="CDD" id="cd09601">
    <property type="entry name" value="M1_APN-Q_like"/>
    <property type="match status" value="1"/>
</dbReference>
<feature type="binding site" evidence="16">
    <location>
        <position position="341"/>
    </location>
    <ligand>
        <name>Zn(2+)</name>
        <dbReference type="ChEBI" id="CHEBI:29105"/>
        <note>catalytic</note>
    </ligand>
</feature>
<keyword evidence="6 18" id="KW-0645">Protease</keyword>
<dbReference type="GO" id="GO:0006508">
    <property type="term" value="P:proteolysis"/>
    <property type="evidence" value="ECO:0007669"/>
    <property type="project" value="UniProtKB-KW"/>
</dbReference>
<evidence type="ECO:0000256" key="12">
    <source>
        <dbReference type="ARBA" id="ARBA00023136"/>
    </source>
</evidence>
<evidence type="ECO:0000256" key="2">
    <source>
        <dbReference type="ARBA" id="ARBA00010136"/>
    </source>
</evidence>
<gene>
    <name evidence="23" type="ORF">g.12231</name>
</gene>
<dbReference type="GO" id="GO:0005737">
    <property type="term" value="C:cytoplasm"/>
    <property type="evidence" value="ECO:0007669"/>
    <property type="project" value="TreeGrafter"/>
</dbReference>
<evidence type="ECO:0000256" key="11">
    <source>
        <dbReference type="ARBA" id="ARBA00023049"/>
    </source>
</evidence>
<evidence type="ECO:0000256" key="3">
    <source>
        <dbReference type="ARBA" id="ARBA00022438"/>
    </source>
</evidence>
<comment type="subcellular location">
    <subcellularLocation>
        <location evidence="1">Cell membrane</location>
        <topology evidence="1">Lipid-anchor</topology>
        <topology evidence="1">GPI-anchor</topology>
    </subcellularLocation>
</comment>
<feature type="binding site" evidence="16">
    <location>
        <position position="345"/>
    </location>
    <ligand>
        <name>Zn(2+)</name>
        <dbReference type="ChEBI" id="CHEBI:29105"/>
        <note>catalytic</note>
    </ligand>
</feature>
<dbReference type="Gene3D" id="2.60.40.1910">
    <property type="match status" value="1"/>
</dbReference>
<dbReference type="PANTHER" id="PTHR11533">
    <property type="entry name" value="PROTEASE M1 ZINC METALLOPROTEASE"/>
    <property type="match status" value="1"/>
</dbReference>
<keyword evidence="9 18" id="KW-0378">Hydrolase</keyword>
<keyword evidence="5" id="KW-0336">GPI-anchor</keyword>
<dbReference type="PRINTS" id="PR00756">
    <property type="entry name" value="ALADIPTASE"/>
</dbReference>
<dbReference type="FunFam" id="1.10.390.10:FF:000013">
    <property type="entry name" value="Aminopeptidase N"/>
    <property type="match status" value="1"/>
</dbReference>
<dbReference type="GO" id="GO:0098552">
    <property type="term" value="C:side of membrane"/>
    <property type="evidence" value="ECO:0007669"/>
    <property type="project" value="UniProtKB-KW"/>
</dbReference>
<evidence type="ECO:0000256" key="18">
    <source>
        <dbReference type="RuleBase" id="RU364040"/>
    </source>
</evidence>
<keyword evidence="7 16" id="KW-0479">Metal-binding</keyword>
<dbReference type="AlphaFoldDB" id="A0A1B6DNE6"/>
<dbReference type="InterPro" id="IPR050344">
    <property type="entry name" value="Peptidase_M1_aminopeptidases"/>
</dbReference>
<dbReference type="PANTHER" id="PTHR11533:SF294">
    <property type="entry name" value="THYROTROPIN-RELEASING HORMONE-DEGRADING ECTOENZYME"/>
    <property type="match status" value="1"/>
</dbReference>
<evidence type="ECO:0000256" key="19">
    <source>
        <dbReference type="SAM" id="SignalP"/>
    </source>
</evidence>
<dbReference type="Gene3D" id="1.25.50.20">
    <property type="match status" value="1"/>
</dbReference>
<dbReference type="Gene3D" id="1.10.390.10">
    <property type="entry name" value="Neutral Protease Domain 2"/>
    <property type="match status" value="1"/>
</dbReference>
<evidence type="ECO:0000256" key="15">
    <source>
        <dbReference type="PIRSR" id="PIRSR634016-1"/>
    </source>
</evidence>
<dbReference type="InterPro" id="IPR042097">
    <property type="entry name" value="Aminopeptidase_N-like_N_sf"/>
</dbReference>
<keyword evidence="12" id="KW-0472">Membrane</keyword>